<evidence type="ECO:0000313" key="1">
    <source>
        <dbReference type="EMBL" id="HGT83056.1"/>
    </source>
</evidence>
<organism evidence="1">
    <name type="scientific">Archaeoglobus fulgidus</name>
    <dbReference type="NCBI Taxonomy" id="2234"/>
    <lineage>
        <taxon>Archaea</taxon>
        <taxon>Methanobacteriati</taxon>
        <taxon>Methanobacteriota</taxon>
        <taxon>Archaeoglobi</taxon>
        <taxon>Archaeoglobales</taxon>
        <taxon>Archaeoglobaceae</taxon>
        <taxon>Archaeoglobus</taxon>
    </lineage>
</organism>
<dbReference type="Pfam" id="PF10050">
    <property type="entry name" value="DUF2284"/>
    <property type="match status" value="1"/>
</dbReference>
<sequence>MKVLFEKEICVESIPVTPRPYWKCRNCENYEKSPSCPPNAPSWKEFKELLQHYRKALLIKFEIGEDFENEKREILKFLLEKERELMRKGYTFALALFPGNCNLCEKCEIPCRFPEKMRFSLSAVGVEVAKLTKISSEENALIALILVD</sequence>
<protein>
    <submittedName>
        <fullName evidence="1">DUF2284 domain-containing protein</fullName>
    </submittedName>
</protein>
<name>A0A7J3M299_ARCFL</name>
<dbReference type="InterPro" id="IPR019271">
    <property type="entry name" value="DUF2284_metal-binding"/>
</dbReference>
<comment type="caution">
    <text evidence="1">The sequence shown here is derived from an EMBL/GenBank/DDBJ whole genome shotgun (WGS) entry which is preliminary data.</text>
</comment>
<dbReference type="EMBL" id="DSYZ01000094">
    <property type="protein sequence ID" value="HGT83056.1"/>
    <property type="molecule type" value="Genomic_DNA"/>
</dbReference>
<dbReference type="PIRSF" id="PIRSF018748">
    <property type="entry name" value="UCP018748"/>
    <property type="match status" value="1"/>
</dbReference>
<dbReference type="AlphaFoldDB" id="A0A7J3M299"/>
<accession>A0A7J3M299</accession>
<reference evidence="1" key="1">
    <citation type="journal article" date="2020" name="mSystems">
        <title>Genome- and Community-Level Interaction Insights into Carbon Utilization and Element Cycling Functions of Hydrothermarchaeota in Hydrothermal Sediment.</title>
        <authorList>
            <person name="Zhou Z."/>
            <person name="Liu Y."/>
            <person name="Xu W."/>
            <person name="Pan J."/>
            <person name="Luo Z.H."/>
            <person name="Li M."/>
        </authorList>
    </citation>
    <scope>NUCLEOTIDE SEQUENCE [LARGE SCALE GENOMIC DNA]</scope>
    <source>
        <strain evidence="1">SpSt-587</strain>
    </source>
</reference>
<proteinExistence type="predicted"/>
<gene>
    <name evidence="1" type="ORF">ENT52_04955</name>
</gene>